<dbReference type="InterPro" id="IPR014284">
    <property type="entry name" value="RNA_pol_sigma-70_dom"/>
</dbReference>
<protein>
    <submittedName>
        <fullName evidence="9">Sigma-70 family RNA polymerase sigma factor</fullName>
    </submittedName>
</protein>
<sequence length="586" mass="60255">MQQHPHPAEDAPEFAPHPDTDDVSGSYPSGCDAEPDSVLIARLRAGDDTVVETLFERHHRAALGYARSLGGMEHRVEDLASEAFVRTLAAVRAGSGPTTYWRPYLLTVVRNTAAAWATSDRRSFPSDDLQGWADEAGHALSPDQIVAASAEHDLIVTAYRSLPERWRTVLWHTVVQRRPADEVGPLLGLSASGVSSLAARAREGLRTAYLAAHLHRAQSAQCQAYAGRLTALVRGPSQRMPKALARHLDECPDCRRCDEELRDVNRRLRLAAVALVGPWHGGGTGWTPAPLAEHLSALPPHGPAPSAPRAGTGKVVAGAVTAGVAAVVAAMVLVPSHTSPPPERPVGSRPALLLSTPTEGASESPAGAVPVLPATSLAASPATSLAASSAASGRAAGVAGPATATPASPTTRPGASPATSAPSRVGAGGLSASVLSGSTPVAALPGDRKVRLLLGGTGNCAGVEDEDTESTAGLPYFTPCAGSGDQQWIVRADRSGGVRLLNAANGGCLESAGTVGAVVSQTACGENSRQSWQVVDLTNGESSLRHRASGLLLASQGTGQVDDTLQLRAAGCTADPVCRPSAAFRL</sequence>
<keyword evidence="10" id="KW-1185">Reference proteome</keyword>
<dbReference type="InterPro" id="IPR013325">
    <property type="entry name" value="RNA_pol_sigma_r2"/>
</dbReference>
<keyword evidence="4" id="KW-0238">DNA-binding</keyword>
<dbReference type="InterPro" id="IPR007627">
    <property type="entry name" value="RNA_pol_sigma70_r2"/>
</dbReference>
<feature type="domain" description="RNA polymerase sigma-70 region 2" evidence="7">
    <location>
        <begin position="54"/>
        <end position="119"/>
    </location>
</feature>
<evidence type="ECO:0000256" key="2">
    <source>
        <dbReference type="ARBA" id="ARBA00023015"/>
    </source>
</evidence>
<evidence type="ECO:0000256" key="5">
    <source>
        <dbReference type="ARBA" id="ARBA00023163"/>
    </source>
</evidence>
<evidence type="ECO:0000313" key="9">
    <source>
        <dbReference type="EMBL" id="WUS60379.1"/>
    </source>
</evidence>
<evidence type="ECO:0000259" key="7">
    <source>
        <dbReference type="Pfam" id="PF04542"/>
    </source>
</evidence>
<dbReference type="Pfam" id="PF14200">
    <property type="entry name" value="RicinB_lectin_2"/>
    <property type="match status" value="1"/>
</dbReference>
<dbReference type="PANTHER" id="PTHR43133">
    <property type="entry name" value="RNA POLYMERASE ECF-TYPE SIGMA FACTO"/>
    <property type="match status" value="1"/>
</dbReference>
<dbReference type="EMBL" id="CP108482">
    <property type="protein sequence ID" value="WUS60379.1"/>
    <property type="molecule type" value="Genomic_DNA"/>
</dbReference>
<keyword evidence="5" id="KW-0804">Transcription</keyword>
<feature type="region of interest" description="Disordered" evidence="6">
    <location>
        <begin position="397"/>
        <end position="426"/>
    </location>
</feature>
<evidence type="ECO:0000313" key="10">
    <source>
        <dbReference type="Proteomes" id="UP001432014"/>
    </source>
</evidence>
<dbReference type="Gene3D" id="1.10.10.10">
    <property type="entry name" value="Winged helix-like DNA-binding domain superfamily/Winged helix DNA-binding domain"/>
    <property type="match status" value="1"/>
</dbReference>
<proteinExistence type="inferred from homology"/>
<feature type="domain" description="Ricin B lectin" evidence="8">
    <location>
        <begin position="485"/>
        <end position="560"/>
    </location>
</feature>
<dbReference type="CDD" id="cd00161">
    <property type="entry name" value="beta-trefoil_Ricin-like"/>
    <property type="match status" value="1"/>
</dbReference>
<dbReference type="Gene3D" id="1.10.1740.10">
    <property type="match status" value="1"/>
</dbReference>
<evidence type="ECO:0000256" key="3">
    <source>
        <dbReference type="ARBA" id="ARBA00023082"/>
    </source>
</evidence>
<dbReference type="SUPFAM" id="SSF88659">
    <property type="entry name" value="Sigma3 and sigma4 domains of RNA polymerase sigma factors"/>
    <property type="match status" value="1"/>
</dbReference>
<evidence type="ECO:0000259" key="8">
    <source>
        <dbReference type="Pfam" id="PF14200"/>
    </source>
</evidence>
<dbReference type="Gene3D" id="2.80.10.50">
    <property type="match status" value="1"/>
</dbReference>
<evidence type="ECO:0000256" key="1">
    <source>
        <dbReference type="ARBA" id="ARBA00010641"/>
    </source>
</evidence>
<feature type="region of interest" description="Disordered" evidence="6">
    <location>
        <begin position="337"/>
        <end position="368"/>
    </location>
</feature>
<dbReference type="InterPro" id="IPR036388">
    <property type="entry name" value="WH-like_DNA-bd_sf"/>
</dbReference>
<dbReference type="InterPro" id="IPR013324">
    <property type="entry name" value="RNA_pol_sigma_r3/r4-like"/>
</dbReference>
<accession>A0ABZ1WI84</accession>
<keyword evidence="2" id="KW-0805">Transcription regulation</keyword>
<name>A0ABZ1WI84_9ACTN</name>
<feature type="region of interest" description="Disordered" evidence="6">
    <location>
        <begin position="1"/>
        <end position="31"/>
    </location>
</feature>
<dbReference type="InterPro" id="IPR039425">
    <property type="entry name" value="RNA_pol_sigma-70-like"/>
</dbReference>
<dbReference type="InterPro" id="IPR000772">
    <property type="entry name" value="Ricin_B_lectin"/>
</dbReference>
<reference evidence="9 10" key="1">
    <citation type="submission" date="2022-10" db="EMBL/GenBank/DDBJ databases">
        <title>The complete genomes of actinobacterial strains from the NBC collection.</title>
        <authorList>
            <person name="Joergensen T.S."/>
            <person name="Alvarez Arevalo M."/>
            <person name="Sterndorff E.B."/>
            <person name="Faurdal D."/>
            <person name="Vuksanovic O."/>
            <person name="Mourched A.-S."/>
            <person name="Charusanti P."/>
            <person name="Shaw S."/>
            <person name="Blin K."/>
            <person name="Weber T."/>
        </authorList>
    </citation>
    <scope>NUCLEOTIDE SEQUENCE [LARGE SCALE GENOMIC DNA]</scope>
    <source>
        <strain evidence="9 10">NBC_01247</strain>
    </source>
</reference>
<dbReference type="Proteomes" id="UP001432014">
    <property type="component" value="Chromosome"/>
</dbReference>
<dbReference type="NCBIfam" id="TIGR02937">
    <property type="entry name" value="sigma70-ECF"/>
    <property type="match status" value="1"/>
</dbReference>
<dbReference type="PANTHER" id="PTHR43133:SF8">
    <property type="entry name" value="RNA POLYMERASE SIGMA FACTOR HI_1459-RELATED"/>
    <property type="match status" value="1"/>
</dbReference>
<organism evidence="9 10">
    <name type="scientific">Kitasatospora herbaricolor</name>
    <dbReference type="NCBI Taxonomy" id="68217"/>
    <lineage>
        <taxon>Bacteria</taxon>
        <taxon>Bacillati</taxon>
        <taxon>Actinomycetota</taxon>
        <taxon>Actinomycetes</taxon>
        <taxon>Kitasatosporales</taxon>
        <taxon>Streptomycetaceae</taxon>
        <taxon>Kitasatospora</taxon>
    </lineage>
</organism>
<dbReference type="SUPFAM" id="SSF50370">
    <property type="entry name" value="Ricin B-like lectins"/>
    <property type="match status" value="1"/>
</dbReference>
<evidence type="ECO:0000256" key="4">
    <source>
        <dbReference type="ARBA" id="ARBA00023125"/>
    </source>
</evidence>
<evidence type="ECO:0000256" key="6">
    <source>
        <dbReference type="SAM" id="MobiDB-lite"/>
    </source>
</evidence>
<keyword evidence="3" id="KW-0731">Sigma factor</keyword>
<gene>
    <name evidence="9" type="ORF">OG469_35770</name>
</gene>
<comment type="similarity">
    <text evidence="1">Belongs to the sigma-70 factor family. ECF subfamily.</text>
</comment>
<dbReference type="InterPro" id="IPR035992">
    <property type="entry name" value="Ricin_B-like_lectins"/>
</dbReference>
<dbReference type="Pfam" id="PF04542">
    <property type="entry name" value="Sigma70_r2"/>
    <property type="match status" value="1"/>
</dbReference>
<dbReference type="PROSITE" id="PS50231">
    <property type="entry name" value="RICIN_B_LECTIN"/>
    <property type="match status" value="1"/>
</dbReference>
<dbReference type="SUPFAM" id="SSF88946">
    <property type="entry name" value="Sigma2 domain of RNA polymerase sigma factors"/>
    <property type="match status" value="1"/>
</dbReference>
<dbReference type="RefSeq" id="WP_329493524.1">
    <property type="nucleotide sequence ID" value="NZ_CP108460.1"/>
</dbReference>